<evidence type="ECO:0000259" key="5">
    <source>
        <dbReference type="PROSITE" id="PS51253"/>
    </source>
</evidence>
<dbReference type="InterPro" id="IPR050863">
    <property type="entry name" value="CenT-Element_Derived"/>
</dbReference>
<evidence type="ECO:0000256" key="3">
    <source>
        <dbReference type="ARBA" id="ARBA00023242"/>
    </source>
</evidence>
<dbReference type="EMBL" id="NQIK02000003">
    <property type="protein sequence ID" value="KAF7572897.1"/>
    <property type="molecule type" value="Genomic_DNA"/>
</dbReference>
<dbReference type="GO" id="GO:0005634">
    <property type="term" value="C:nucleus"/>
    <property type="evidence" value="ECO:0007669"/>
    <property type="project" value="UniProtKB-SubCell"/>
</dbReference>
<protein>
    <recommendedName>
        <fullName evidence="5">HTH CENPB-type domain-containing protein</fullName>
    </recommendedName>
</protein>
<accession>A0A834S3F2</accession>
<dbReference type="InterPro" id="IPR004875">
    <property type="entry name" value="DDE_SF_endonuclease_dom"/>
</dbReference>
<feature type="region of interest" description="Disordered" evidence="4">
    <location>
        <begin position="466"/>
        <end position="497"/>
    </location>
</feature>
<name>A0A834S3F2_9PLEO</name>
<dbReference type="SUPFAM" id="SSF46689">
    <property type="entry name" value="Homeodomain-like"/>
    <property type="match status" value="1"/>
</dbReference>
<keyword evidence="2" id="KW-0238">DNA-binding</keyword>
<proteinExistence type="predicted"/>
<gene>
    <name evidence="6" type="ORF">PtrM4_078020</name>
</gene>
<dbReference type="Pfam" id="PF05225">
    <property type="entry name" value="HTH_psq"/>
    <property type="match status" value="1"/>
</dbReference>
<dbReference type="KEGG" id="ptrr:90955881"/>
<dbReference type="Pfam" id="PF03221">
    <property type="entry name" value="HTH_Tnp_Tc5"/>
    <property type="match status" value="1"/>
</dbReference>
<dbReference type="PANTHER" id="PTHR19303:SF74">
    <property type="entry name" value="POGO TRANSPOSABLE ELEMENT WITH KRAB DOMAIN"/>
    <property type="match status" value="1"/>
</dbReference>
<dbReference type="GeneID" id="90955881"/>
<organism evidence="6 7">
    <name type="scientific">Pyrenophora tritici-repentis</name>
    <dbReference type="NCBI Taxonomy" id="45151"/>
    <lineage>
        <taxon>Eukaryota</taxon>
        <taxon>Fungi</taxon>
        <taxon>Dikarya</taxon>
        <taxon>Ascomycota</taxon>
        <taxon>Pezizomycotina</taxon>
        <taxon>Dothideomycetes</taxon>
        <taxon>Pleosporomycetidae</taxon>
        <taxon>Pleosporales</taxon>
        <taxon>Pleosporineae</taxon>
        <taxon>Pleosporaceae</taxon>
        <taxon>Pyrenophora</taxon>
    </lineage>
</organism>
<dbReference type="PROSITE" id="PS51253">
    <property type="entry name" value="HTH_CENPB"/>
    <property type="match status" value="1"/>
</dbReference>
<evidence type="ECO:0000256" key="4">
    <source>
        <dbReference type="SAM" id="MobiDB-lite"/>
    </source>
</evidence>
<comment type="caution">
    <text evidence="6">The sequence shown here is derived from an EMBL/GenBank/DDBJ whole genome shotgun (WGS) entry which is preliminary data.</text>
</comment>
<dbReference type="InterPro" id="IPR006600">
    <property type="entry name" value="HTH_CenpB_DNA-bd_dom"/>
</dbReference>
<dbReference type="Proteomes" id="UP000245464">
    <property type="component" value="Chromosome 3"/>
</dbReference>
<dbReference type="Gene3D" id="1.10.10.60">
    <property type="entry name" value="Homeodomain-like"/>
    <property type="match status" value="1"/>
</dbReference>
<sequence length="497" mass="55886">MPPPIDLEFFSRDDRITLAIKALKCDASLSQRHVAALYGVPRSTLKDRVKGIASRRDIQPNRSNLTKAEEEALVKRIRDLSSRGFAPTVEEVRNMANSLLAARGEGQVGVCWVYRLVKRQPDIKTQLSRPRDYKRILCSDPAIIEPWFRLVANMKAKYGILDEDTYNFDETGFQISLGGSVKVVTASQQRLKPISRQAGDKEWITLIAAINAMGWLIPPFFIFRAKNHQQAWYHGNPKDWRVAVSDKGWTNNEIGVAWLRHFIDHTTARTVGGYRLLIIDGHESHQSVLFQDICKENNIITLCMPPHTSHILQPLDVGCFGPLKRAYKKEVGALANYDVNHIDKKAFLAAFLAVYKGVFSSNNIRSGFRATGLVPINSEVVISRLEIKPRTPSPPLPTTTWQPRTPSNAFEIDAHSTLISDRIRQHHSSSPASIIEMVQQFNKGAKMMVHSYALMADEMGRLRAANAAATERKQRMSRHARTASPASFSGPEAWTTR</sequence>
<dbReference type="PANTHER" id="PTHR19303">
    <property type="entry name" value="TRANSPOSON"/>
    <property type="match status" value="1"/>
</dbReference>
<evidence type="ECO:0000313" key="7">
    <source>
        <dbReference type="Proteomes" id="UP000245464"/>
    </source>
</evidence>
<dbReference type="InterPro" id="IPR009057">
    <property type="entry name" value="Homeodomain-like_sf"/>
</dbReference>
<evidence type="ECO:0000313" key="6">
    <source>
        <dbReference type="EMBL" id="KAF7572897.1"/>
    </source>
</evidence>
<reference evidence="6" key="1">
    <citation type="journal article" date="2018" name="BMC Genomics">
        <title>Comparative genomics of the wheat fungal pathogen Pyrenophora tritici-repentis reveals chromosomal variations and genome plasticity.</title>
        <authorList>
            <person name="Moolhuijzen P."/>
            <person name="See P.T."/>
            <person name="Hane J.K."/>
            <person name="Shi G."/>
            <person name="Liu Z."/>
            <person name="Oliver R.P."/>
            <person name="Moffat C.S."/>
        </authorList>
    </citation>
    <scope>NUCLEOTIDE SEQUENCE [LARGE SCALE GENOMIC DNA]</scope>
    <source>
        <strain evidence="6">M4</strain>
    </source>
</reference>
<feature type="domain" description="HTH CENPB-type" evidence="5">
    <location>
        <begin position="57"/>
        <end position="126"/>
    </location>
</feature>
<dbReference type="Pfam" id="PF03184">
    <property type="entry name" value="DDE_1"/>
    <property type="match status" value="1"/>
</dbReference>
<dbReference type="InterPro" id="IPR007889">
    <property type="entry name" value="HTH_Psq"/>
</dbReference>
<dbReference type="AlphaFoldDB" id="A0A834S3F2"/>
<evidence type="ECO:0000256" key="1">
    <source>
        <dbReference type="ARBA" id="ARBA00004123"/>
    </source>
</evidence>
<dbReference type="RefSeq" id="XP_065963242.1">
    <property type="nucleotide sequence ID" value="XM_066106304.1"/>
</dbReference>
<keyword evidence="3" id="KW-0539">Nucleus</keyword>
<comment type="subcellular location">
    <subcellularLocation>
        <location evidence="1">Nucleus</location>
    </subcellularLocation>
</comment>
<dbReference type="GO" id="GO:0003677">
    <property type="term" value="F:DNA binding"/>
    <property type="evidence" value="ECO:0007669"/>
    <property type="project" value="UniProtKB-KW"/>
</dbReference>
<evidence type="ECO:0000256" key="2">
    <source>
        <dbReference type="ARBA" id="ARBA00023125"/>
    </source>
</evidence>